<accession>A0A4V0YRC1</accession>
<dbReference type="GO" id="GO:0071973">
    <property type="term" value="P:bacterial-type flagellum-dependent cell motility"/>
    <property type="evidence" value="ECO:0007669"/>
    <property type="project" value="InterPro"/>
</dbReference>
<evidence type="ECO:0000256" key="5">
    <source>
        <dbReference type="NCBIfam" id="TIGR00205"/>
    </source>
</evidence>
<evidence type="ECO:0000256" key="2">
    <source>
        <dbReference type="ARBA" id="ARBA00009272"/>
    </source>
</evidence>
<comment type="subcellular location">
    <subcellularLocation>
        <location evidence="1 4">Bacterial flagellum basal body</location>
    </subcellularLocation>
</comment>
<dbReference type="GO" id="GO:0009425">
    <property type="term" value="C:bacterial-type flagellum basal body"/>
    <property type="evidence" value="ECO:0007669"/>
    <property type="project" value="UniProtKB-SubCell"/>
</dbReference>
<protein>
    <recommendedName>
        <fullName evidence="4 5">Flagellar hook-basal body complex protein FliE</fullName>
    </recommendedName>
</protein>
<keyword evidence="6" id="KW-0966">Cell projection</keyword>
<keyword evidence="6" id="KW-0969">Cilium</keyword>
<dbReference type="PANTHER" id="PTHR34653:SF1">
    <property type="entry name" value="FLAGELLAR HOOK-BASAL BODY COMPLEX PROTEIN FLIE"/>
    <property type="match status" value="1"/>
</dbReference>
<organism evidence="6 7">
    <name type="scientific">Solidesulfovibrio carbinolicus</name>
    <dbReference type="NCBI Taxonomy" id="296842"/>
    <lineage>
        <taxon>Bacteria</taxon>
        <taxon>Pseudomonadati</taxon>
        <taxon>Thermodesulfobacteriota</taxon>
        <taxon>Desulfovibrionia</taxon>
        <taxon>Desulfovibrionales</taxon>
        <taxon>Desulfovibrionaceae</taxon>
        <taxon>Solidesulfovibrio</taxon>
    </lineage>
</organism>
<dbReference type="HAMAP" id="MF_00724">
    <property type="entry name" value="FliE"/>
    <property type="match status" value="1"/>
</dbReference>
<dbReference type="PRINTS" id="PR01006">
    <property type="entry name" value="FLGHOOKFLIE"/>
</dbReference>
<evidence type="ECO:0000256" key="3">
    <source>
        <dbReference type="ARBA" id="ARBA00023143"/>
    </source>
</evidence>
<dbReference type="Proteomes" id="UP000293296">
    <property type="component" value="Chromosome"/>
</dbReference>
<keyword evidence="7" id="KW-1185">Reference proteome</keyword>
<dbReference type="AlphaFoldDB" id="A0A4V0YRC1"/>
<keyword evidence="6" id="KW-0282">Flagellum</keyword>
<dbReference type="GO" id="GO:0005198">
    <property type="term" value="F:structural molecule activity"/>
    <property type="evidence" value="ECO:0007669"/>
    <property type="project" value="UniProtKB-UniRule"/>
</dbReference>
<evidence type="ECO:0000256" key="4">
    <source>
        <dbReference type="HAMAP-Rule" id="MF_00724"/>
    </source>
</evidence>
<dbReference type="KEGG" id="dcb:C3Y92_19370"/>
<dbReference type="EMBL" id="CP026538">
    <property type="protein sequence ID" value="QAZ69282.1"/>
    <property type="molecule type" value="Genomic_DNA"/>
</dbReference>
<gene>
    <name evidence="4 6" type="primary">fliE</name>
    <name evidence="6" type="ORF">C3Y92_19370</name>
</gene>
<dbReference type="PANTHER" id="PTHR34653">
    <property type="match status" value="1"/>
</dbReference>
<reference evidence="6 7" key="1">
    <citation type="submission" date="2018-02" db="EMBL/GenBank/DDBJ databases">
        <title>Genome sequence of Desulfovibrio carbinolicus DSM 3852.</title>
        <authorList>
            <person name="Wilbanks E."/>
            <person name="Skennerton C.T."/>
            <person name="Orphan V.J."/>
        </authorList>
    </citation>
    <scope>NUCLEOTIDE SEQUENCE [LARGE SCALE GENOMIC DNA]</scope>
    <source>
        <strain evidence="6 7">DSM 3852</strain>
    </source>
</reference>
<keyword evidence="3 4" id="KW-0975">Bacterial flagellum</keyword>
<proteinExistence type="inferred from homology"/>
<name>A0A4V0YRC1_9BACT</name>
<dbReference type="RefSeq" id="WP_129355528.1">
    <property type="nucleotide sequence ID" value="NZ_CP026538.1"/>
</dbReference>
<dbReference type="Pfam" id="PF02049">
    <property type="entry name" value="FliE"/>
    <property type="match status" value="1"/>
</dbReference>
<dbReference type="NCBIfam" id="TIGR00205">
    <property type="entry name" value="fliE"/>
    <property type="match status" value="1"/>
</dbReference>
<dbReference type="GO" id="GO:0003774">
    <property type="term" value="F:cytoskeletal motor activity"/>
    <property type="evidence" value="ECO:0007669"/>
    <property type="project" value="InterPro"/>
</dbReference>
<dbReference type="InterPro" id="IPR001624">
    <property type="entry name" value="FliE"/>
</dbReference>
<evidence type="ECO:0000256" key="1">
    <source>
        <dbReference type="ARBA" id="ARBA00004117"/>
    </source>
</evidence>
<evidence type="ECO:0000313" key="6">
    <source>
        <dbReference type="EMBL" id="QAZ69282.1"/>
    </source>
</evidence>
<comment type="similarity">
    <text evidence="2 4">Belongs to the FliE family.</text>
</comment>
<sequence>MAIPSLALAAYQNALSQSGAIEAKVSRSLAKPAAPAEGFGQMLTDSVKRVNDMQNGKDAMVQSFASGQTQNVHELMINLQKASSAMQMTTAVRGKVIEAYRELVKIQF</sequence>
<dbReference type="OrthoDB" id="285952at2"/>
<evidence type="ECO:0000313" key="7">
    <source>
        <dbReference type="Proteomes" id="UP000293296"/>
    </source>
</evidence>